<dbReference type="GO" id="GO:0005737">
    <property type="term" value="C:cytoplasm"/>
    <property type="evidence" value="ECO:0007669"/>
    <property type="project" value="UniProtKB-SubCell"/>
</dbReference>
<dbReference type="Pfam" id="PF10602">
    <property type="entry name" value="RPN7"/>
    <property type="match status" value="1"/>
</dbReference>
<name>A0A7S4BKF3_CHRCT</name>
<dbReference type="Gene3D" id="1.25.40.570">
    <property type="match status" value="1"/>
</dbReference>
<evidence type="ECO:0000256" key="3">
    <source>
        <dbReference type="ARBA" id="ARBA00008793"/>
    </source>
</evidence>
<sequence>MYLQLQMGHNDLAEFHCDRGDFTTALKCFVRTRDYCTTTKHTVSMCLNVIKISIHMGNFTHVSNYVTKAESTPSGSDALLTSQLKIAAGLTHLSGKKYKLAARKFLEVNADLGSGFNEVASSQDVALYGSLCALAAFDRQELKAKLIDNSAFRTLLELFPEVRELVSDFYGSKYASCLSYLDKLKPDLLLDIHLHWHLSQLYEDIRSKAMIQYFSPFVTIDMTRMAAAFNTEVMQLEKELAKLIMAGLIPARIDSQNKVLHARHADKRHATFTKAVAMGEEYMRETQALLLRLNLLRADFTVKGAGETHGPSKSVRQERRVDAGDRPAASAFPLPLAEME</sequence>
<dbReference type="SMART" id="SM00088">
    <property type="entry name" value="PINT"/>
    <property type="match status" value="1"/>
</dbReference>
<dbReference type="Pfam" id="PF01399">
    <property type="entry name" value="PCI"/>
    <property type="match status" value="1"/>
</dbReference>
<dbReference type="GO" id="GO:0008180">
    <property type="term" value="C:COP9 signalosome"/>
    <property type="evidence" value="ECO:0007669"/>
    <property type="project" value="UniProtKB-KW"/>
</dbReference>
<dbReference type="PANTHER" id="PTHR14145">
    <property type="entry name" value="26S PROTESOME SUBUNIT 6"/>
    <property type="match status" value="1"/>
</dbReference>
<evidence type="ECO:0000313" key="9">
    <source>
        <dbReference type="EMBL" id="CAE0768798.1"/>
    </source>
</evidence>
<comment type="similarity">
    <text evidence="3">Belongs to the CSN1 family.</text>
</comment>
<organism evidence="9">
    <name type="scientific">Chrysotila carterae</name>
    <name type="common">Marine alga</name>
    <name type="synonym">Syracosphaera carterae</name>
    <dbReference type="NCBI Taxonomy" id="13221"/>
    <lineage>
        <taxon>Eukaryota</taxon>
        <taxon>Haptista</taxon>
        <taxon>Haptophyta</taxon>
        <taxon>Prymnesiophyceae</taxon>
        <taxon>Isochrysidales</taxon>
        <taxon>Isochrysidaceae</taxon>
        <taxon>Chrysotila</taxon>
    </lineage>
</organism>
<evidence type="ECO:0000256" key="4">
    <source>
        <dbReference type="ARBA" id="ARBA00022490"/>
    </source>
</evidence>
<dbReference type="InterPro" id="IPR048624">
    <property type="entry name" value="CSN1_C"/>
</dbReference>
<protein>
    <recommendedName>
        <fullName evidence="8">PCI domain-containing protein</fullName>
    </recommendedName>
</protein>
<dbReference type="InterPro" id="IPR045135">
    <property type="entry name" value="Rpn7_N"/>
</dbReference>
<comment type="subcellular location">
    <subcellularLocation>
        <location evidence="2">Cytoplasm</location>
    </subcellularLocation>
    <subcellularLocation>
        <location evidence="1">Nucleus</location>
    </subcellularLocation>
</comment>
<keyword evidence="6" id="KW-0539">Nucleus</keyword>
<feature type="compositionally biased region" description="Basic and acidic residues" evidence="7">
    <location>
        <begin position="315"/>
        <end position="325"/>
    </location>
</feature>
<evidence type="ECO:0000259" key="8">
    <source>
        <dbReference type="PROSITE" id="PS50250"/>
    </source>
</evidence>
<evidence type="ECO:0000256" key="7">
    <source>
        <dbReference type="SAM" id="MobiDB-lite"/>
    </source>
</evidence>
<gene>
    <name evidence="9" type="ORF">PCAR00345_LOCUS21410</name>
</gene>
<evidence type="ECO:0000256" key="1">
    <source>
        <dbReference type="ARBA" id="ARBA00004123"/>
    </source>
</evidence>
<keyword evidence="5" id="KW-0736">Signalosome</keyword>
<dbReference type="InterPro" id="IPR036390">
    <property type="entry name" value="WH_DNA-bd_sf"/>
</dbReference>
<keyword evidence="4" id="KW-0963">Cytoplasm</keyword>
<evidence type="ECO:0000256" key="6">
    <source>
        <dbReference type="ARBA" id="ARBA00023242"/>
    </source>
</evidence>
<dbReference type="InterPro" id="IPR019585">
    <property type="entry name" value="Rpn7/CSN1"/>
</dbReference>
<reference evidence="9" key="1">
    <citation type="submission" date="2021-01" db="EMBL/GenBank/DDBJ databases">
        <authorList>
            <person name="Corre E."/>
            <person name="Pelletier E."/>
            <person name="Niang G."/>
            <person name="Scheremetjew M."/>
            <person name="Finn R."/>
            <person name="Kale V."/>
            <person name="Holt S."/>
            <person name="Cochrane G."/>
            <person name="Meng A."/>
            <person name="Brown T."/>
            <person name="Cohen L."/>
        </authorList>
    </citation>
    <scope>NUCLEOTIDE SEQUENCE</scope>
    <source>
        <strain evidence="9">CCMP645</strain>
    </source>
</reference>
<evidence type="ECO:0000256" key="5">
    <source>
        <dbReference type="ARBA" id="ARBA00022790"/>
    </source>
</evidence>
<accession>A0A7S4BKF3</accession>
<dbReference type="AlphaFoldDB" id="A0A7S4BKF3"/>
<proteinExistence type="inferred from homology"/>
<feature type="region of interest" description="Disordered" evidence="7">
    <location>
        <begin position="306"/>
        <end position="340"/>
    </location>
</feature>
<feature type="domain" description="PCI" evidence="8">
    <location>
        <begin position="97"/>
        <end position="267"/>
    </location>
</feature>
<dbReference type="SUPFAM" id="SSF46785">
    <property type="entry name" value="Winged helix' DNA-binding domain"/>
    <property type="match status" value="1"/>
</dbReference>
<dbReference type="EMBL" id="HBIZ01033602">
    <property type="protein sequence ID" value="CAE0768798.1"/>
    <property type="molecule type" value="Transcribed_RNA"/>
</dbReference>
<dbReference type="PROSITE" id="PS50250">
    <property type="entry name" value="PCI"/>
    <property type="match status" value="1"/>
</dbReference>
<evidence type="ECO:0000256" key="2">
    <source>
        <dbReference type="ARBA" id="ARBA00004496"/>
    </source>
</evidence>
<dbReference type="Pfam" id="PF21151">
    <property type="entry name" value="CSN1_C"/>
    <property type="match status" value="1"/>
</dbReference>
<dbReference type="PANTHER" id="PTHR14145:SF2">
    <property type="entry name" value="COP9 SIGNALOSOME COMPLEX SUBUNIT 1"/>
    <property type="match status" value="1"/>
</dbReference>
<dbReference type="InterPro" id="IPR000717">
    <property type="entry name" value="PCI_dom"/>
</dbReference>